<reference evidence="5 7" key="2">
    <citation type="submission" date="2021-03" db="EMBL/GenBank/DDBJ databases">
        <title>Mucilaginibacter strains isolated from gold and copper mining confer multi heavy-metal resistance.</title>
        <authorList>
            <person name="Li Y."/>
        </authorList>
    </citation>
    <scope>NUCLEOTIDE SEQUENCE [LARGE SCALE GENOMIC DNA]</scope>
    <source>
        <strain evidence="5 7">P2-4</strain>
    </source>
</reference>
<dbReference type="PANTHER" id="PTHR46558:SF4">
    <property type="entry name" value="DNA-BIDING PHAGE PROTEIN"/>
    <property type="match status" value="1"/>
</dbReference>
<dbReference type="AlphaFoldDB" id="A0AAE6MH04"/>
<feature type="domain" description="HTH cro/C1-type" evidence="3">
    <location>
        <begin position="16"/>
        <end position="69"/>
    </location>
</feature>
<dbReference type="RefSeq" id="WP_112658493.1">
    <property type="nucleotide sequence ID" value="NZ_CP043451.1"/>
</dbReference>
<dbReference type="PROSITE" id="PS50943">
    <property type="entry name" value="HTH_CROC1"/>
    <property type="match status" value="1"/>
</dbReference>
<dbReference type="PANTHER" id="PTHR46558">
    <property type="entry name" value="TRACRIPTIONAL REGULATORY PROTEIN-RELATED-RELATED"/>
    <property type="match status" value="1"/>
</dbReference>
<evidence type="ECO:0000256" key="2">
    <source>
        <dbReference type="SAM" id="Coils"/>
    </source>
</evidence>
<dbReference type="SUPFAM" id="SSF47413">
    <property type="entry name" value="lambda repressor-like DNA-binding domains"/>
    <property type="match status" value="1"/>
</dbReference>
<dbReference type="InterPro" id="IPR001387">
    <property type="entry name" value="Cro/C1-type_HTH"/>
</dbReference>
<organism evidence="4 6">
    <name type="scientific">Mucilaginibacter rubeus</name>
    <dbReference type="NCBI Taxonomy" id="2027860"/>
    <lineage>
        <taxon>Bacteria</taxon>
        <taxon>Pseudomonadati</taxon>
        <taxon>Bacteroidota</taxon>
        <taxon>Sphingobacteriia</taxon>
        <taxon>Sphingobacteriales</taxon>
        <taxon>Sphingobacteriaceae</taxon>
        <taxon>Mucilaginibacter</taxon>
    </lineage>
</organism>
<keyword evidence="1" id="KW-0238">DNA-binding</keyword>
<dbReference type="CDD" id="cd00093">
    <property type="entry name" value="HTH_XRE"/>
    <property type="match status" value="1"/>
</dbReference>
<accession>A0AAE6MH04</accession>
<evidence type="ECO:0000256" key="1">
    <source>
        <dbReference type="ARBA" id="ARBA00023125"/>
    </source>
</evidence>
<name>A0AAE6MH04_9SPHI</name>
<dbReference type="Proteomes" id="UP000250557">
    <property type="component" value="Chromosome"/>
</dbReference>
<evidence type="ECO:0000313" key="4">
    <source>
        <dbReference type="EMBL" id="QEM03051.1"/>
    </source>
</evidence>
<dbReference type="InterPro" id="IPR010982">
    <property type="entry name" value="Lambda_DNA-bd_dom_sf"/>
</dbReference>
<dbReference type="Gene3D" id="1.10.260.40">
    <property type="entry name" value="lambda repressor-like DNA-binding domains"/>
    <property type="match status" value="1"/>
</dbReference>
<evidence type="ECO:0000259" key="3">
    <source>
        <dbReference type="PROSITE" id="PS50943"/>
    </source>
</evidence>
<sequence length="138" mass="15867">MTTSEKPINQHIGRKIGRIRELRGIKQEDLATQLGVSQKTVSRMEQSEVIEEDVLENVAKILGVTTDAIKNFTEEAVVNYFNNFNDHSFSNSLATFHATHCTFNPIDKLVELFEENKKLYERLLASEKEKIELLKDKK</sequence>
<gene>
    <name evidence="4" type="ORF">DIU31_005775</name>
    <name evidence="5" type="ORF">J3L21_21950</name>
</gene>
<evidence type="ECO:0000313" key="6">
    <source>
        <dbReference type="Proteomes" id="UP000250557"/>
    </source>
</evidence>
<reference evidence="4 6" key="1">
    <citation type="submission" date="2019-08" db="EMBL/GenBank/DDBJ databases">
        <title>Comparative genome analysis confer to the adaptation heavy metal polluted environment.</title>
        <authorList>
            <person name="Li Y."/>
        </authorList>
    </citation>
    <scope>NUCLEOTIDE SEQUENCE [LARGE SCALE GENOMIC DNA]</scope>
    <source>
        <strain evidence="4 6">P2</strain>
    </source>
</reference>
<keyword evidence="2" id="KW-0175">Coiled coil</keyword>
<dbReference type="EMBL" id="CP071880">
    <property type="protein sequence ID" value="QTE48201.1"/>
    <property type="molecule type" value="Genomic_DNA"/>
</dbReference>
<dbReference type="GO" id="GO:0003677">
    <property type="term" value="F:DNA binding"/>
    <property type="evidence" value="ECO:0007669"/>
    <property type="project" value="UniProtKB-KW"/>
</dbReference>
<keyword evidence="7" id="KW-1185">Reference proteome</keyword>
<proteinExistence type="predicted"/>
<dbReference type="EMBL" id="CP043451">
    <property type="protein sequence ID" value="QEM03051.1"/>
    <property type="molecule type" value="Genomic_DNA"/>
</dbReference>
<evidence type="ECO:0000313" key="5">
    <source>
        <dbReference type="EMBL" id="QTE48201.1"/>
    </source>
</evidence>
<dbReference type="SMART" id="SM00530">
    <property type="entry name" value="HTH_XRE"/>
    <property type="match status" value="1"/>
</dbReference>
<dbReference type="Pfam" id="PF01381">
    <property type="entry name" value="HTH_3"/>
    <property type="match status" value="1"/>
</dbReference>
<evidence type="ECO:0000313" key="7">
    <source>
        <dbReference type="Proteomes" id="UP000663940"/>
    </source>
</evidence>
<dbReference type="Proteomes" id="UP000663940">
    <property type="component" value="Chromosome"/>
</dbReference>
<feature type="coiled-coil region" evidence="2">
    <location>
        <begin position="109"/>
        <end position="137"/>
    </location>
</feature>
<protein>
    <submittedName>
        <fullName evidence="4">Helix-turn-helix transcriptional regulator</fullName>
    </submittedName>
</protein>